<dbReference type="SMART" id="SM00785">
    <property type="entry name" value="AARP2CN"/>
    <property type="match status" value="1"/>
</dbReference>
<feature type="region of interest" description="Disordered" evidence="5">
    <location>
        <begin position="111"/>
        <end position="160"/>
    </location>
</feature>
<evidence type="ECO:0000313" key="8">
    <source>
        <dbReference type="Proteomes" id="UP001438707"/>
    </source>
</evidence>
<dbReference type="GO" id="GO:0000462">
    <property type="term" value="P:maturation of SSU-rRNA from tricistronic rRNA transcript (SSU-rRNA, 5.8S rRNA, LSU-rRNA)"/>
    <property type="evidence" value="ECO:0007669"/>
    <property type="project" value="TreeGrafter"/>
</dbReference>
<feature type="region of interest" description="Disordered" evidence="5">
    <location>
        <begin position="383"/>
        <end position="407"/>
    </location>
</feature>
<dbReference type="GO" id="GO:0000479">
    <property type="term" value="P:endonucleolytic cleavage of tricistronic rRNA transcript (SSU-rRNA, 5.8S rRNA, LSU-rRNA)"/>
    <property type="evidence" value="ECO:0007669"/>
    <property type="project" value="TreeGrafter"/>
</dbReference>
<feature type="compositionally biased region" description="Basic residues" evidence="5">
    <location>
        <begin position="9"/>
        <end position="30"/>
    </location>
</feature>
<feature type="domain" description="Bms1-type G" evidence="6">
    <location>
        <begin position="77"/>
        <end position="290"/>
    </location>
</feature>
<evidence type="ECO:0000256" key="4">
    <source>
        <dbReference type="ARBA" id="ARBA00038288"/>
    </source>
</evidence>
<feature type="region of interest" description="Disordered" evidence="5">
    <location>
        <begin position="451"/>
        <end position="539"/>
    </location>
</feature>
<keyword evidence="3" id="KW-0539">Nucleus</keyword>
<keyword evidence="8" id="KW-1185">Reference proteome</keyword>
<dbReference type="PROSITE" id="PS51714">
    <property type="entry name" value="G_BMS1"/>
    <property type="match status" value="1"/>
</dbReference>
<comment type="similarity">
    <text evidence="4">Belongs to the TRAFAC class translation factor GTPase superfamily. Bms1-like GTPase family. TSR1 subfamily.</text>
</comment>
<dbReference type="GO" id="GO:0030688">
    <property type="term" value="C:preribosome, small subunit precursor"/>
    <property type="evidence" value="ECO:0007669"/>
    <property type="project" value="TreeGrafter"/>
</dbReference>
<dbReference type="GO" id="GO:0005525">
    <property type="term" value="F:GTP binding"/>
    <property type="evidence" value="ECO:0007669"/>
    <property type="project" value="TreeGrafter"/>
</dbReference>
<feature type="compositionally biased region" description="Acidic residues" evidence="5">
    <location>
        <begin position="525"/>
        <end position="536"/>
    </location>
</feature>
<feature type="compositionally biased region" description="Acidic residues" evidence="5">
    <location>
        <begin position="498"/>
        <end position="510"/>
    </location>
</feature>
<dbReference type="EMBL" id="JALJOS010000006">
    <property type="protein sequence ID" value="KAK9837994.1"/>
    <property type="molecule type" value="Genomic_DNA"/>
</dbReference>
<dbReference type="AlphaFoldDB" id="A0AAW1RW83"/>
<dbReference type="GO" id="GO:0003924">
    <property type="term" value="F:GTPase activity"/>
    <property type="evidence" value="ECO:0007669"/>
    <property type="project" value="TreeGrafter"/>
</dbReference>
<dbReference type="Pfam" id="PF08142">
    <property type="entry name" value="AARP2CN"/>
    <property type="match status" value="1"/>
</dbReference>
<feature type="region of interest" description="Disordered" evidence="5">
    <location>
        <begin position="1"/>
        <end position="38"/>
    </location>
</feature>
<dbReference type="Proteomes" id="UP001438707">
    <property type="component" value="Unassembled WGS sequence"/>
</dbReference>
<dbReference type="InterPro" id="IPR012948">
    <property type="entry name" value="AARP2CN"/>
</dbReference>
<gene>
    <name evidence="7" type="ORF">WJX74_009232</name>
</gene>
<name>A0AAW1RW83_9CHLO</name>
<organism evidence="7 8">
    <name type="scientific">Apatococcus lobatus</name>
    <dbReference type="NCBI Taxonomy" id="904363"/>
    <lineage>
        <taxon>Eukaryota</taxon>
        <taxon>Viridiplantae</taxon>
        <taxon>Chlorophyta</taxon>
        <taxon>core chlorophytes</taxon>
        <taxon>Trebouxiophyceae</taxon>
        <taxon>Chlorellales</taxon>
        <taxon>Chlorellaceae</taxon>
        <taxon>Apatococcus</taxon>
    </lineage>
</organism>
<evidence type="ECO:0000313" key="7">
    <source>
        <dbReference type="EMBL" id="KAK9837994.1"/>
    </source>
</evidence>
<sequence>MGGPAAHGQKNKAHKPGRKAGKSARQKHKDIKGGVRPSVLSSSNLAFKKVDRQHAAKTIRDQHRAQLLAAKRDPVKAPRIVAILPLSKAVDVTRVWDLLLNTAAAASVTSSGPGIAAQLDSNGVPGMDSQPSIANESPSSPTAAGSEHKNGAAITQRPQIPTRVALGGRNGLQMLLLPPPQARDDPLATVDLCRAAEVVLMVLPGGDGVPIVDPCGLTALAVMRAMGIPTLIPLVHSQPGVVSMKQRAADRKQAAAALEPQVAGGLKVASIDNAGDAQQLLRQLSEQKGSIPGWRQQRPSLLVEAASFQATPDASAPGTLEIRGHVRTLGLSPNQLVHIPGAGDFQIGAVYGPSEPAPDVGELHSGRKRKGTDEVMADAQPRLLAEPSPEAQEPLVRENMPDPLAGEQTWPTEEELMDAEGAQTVQRRRVPAGTSDYQAAWILDDDGAVDDEEEADRAENQPSTPSQSAFLGQSSSGAKSVAGSEAPFLGDTASVMDGTDDMDADDESDVVDPRELKQQRREQEQGDAEFPDEVDTPDNMPARLRFAKYRGLQSWRTSSWDPKESLPRDYARVFAFQNFKATHKRARTAALKVADEPDGIPAGTYVALHVANVSPEQAAAVVARTAAAMQGQLPPLIVTGLLQHESKLSVLNFSLKRLQGPEGTIQNKDDLLFVTGLRSFMTQPILSTDEPHADKHKLERFLHPGRQMAATIYGPICYPQLPLLVFRLGTGSNGRPEMVATGSLSGCQPDRIVLKKIILSGFPVKVQKKKAVIRWMFHNPEDVRWFRPLELWSKYGRRGRIKEPLGTHGGLKAIFDGVVQQRDTVCISLFKRSFPRWPKDLHFA</sequence>
<dbReference type="GO" id="GO:0005730">
    <property type="term" value="C:nucleolus"/>
    <property type="evidence" value="ECO:0007669"/>
    <property type="project" value="UniProtKB-SubCell"/>
</dbReference>
<feature type="compositionally biased region" description="Basic and acidic residues" evidence="5">
    <location>
        <begin position="511"/>
        <end position="524"/>
    </location>
</feature>
<protein>
    <recommendedName>
        <fullName evidence="6">Bms1-type G domain-containing protein</fullName>
    </recommendedName>
</protein>
<dbReference type="PANTHER" id="PTHR12858:SF1">
    <property type="entry name" value="PRE-RRNA-PROCESSING PROTEIN TSR1 HOMOLOG"/>
    <property type="match status" value="1"/>
</dbReference>
<dbReference type="GO" id="GO:0034511">
    <property type="term" value="F:U3 snoRNA binding"/>
    <property type="evidence" value="ECO:0007669"/>
    <property type="project" value="TreeGrafter"/>
</dbReference>
<evidence type="ECO:0000256" key="1">
    <source>
        <dbReference type="ARBA" id="ARBA00004604"/>
    </source>
</evidence>
<evidence type="ECO:0000259" key="6">
    <source>
        <dbReference type="PROSITE" id="PS51714"/>
    </source>
</evidence>
<comment type="caution">
    <text evidence="7">The sequence shown here is derived from an EMBL/GenBank/DDBJ whole genome shotgun (WGS) entry which is preliminary data.</text>
</comment>
<proteinExistence type="inferred from homology"/>
<evidence type="ECO:0000256" key="2">
    <source>
        <dbReference type="ARBA" id="ARBA00022517"/>
    </source>
</evidence>
<accession>A0AAW1RW83</accession>
<dbReference type="InterPro" id="IPR030387">
    <property type="entry name" value="G_Bms1/Tsr1_dom"/>
</dbReference>
<dbReference type="InterPro" id="IPR007034">
    <property type="entry name" value="BMS1_TSR1_C"/>
</dbReference>
<dbReference type="PANTHER" id="PTHR12858">
    <property type="entry name" value="RIBOSOME BIOGENESIS PROTEIN"/>
    <property type="match status" value="1"/>
</dbReference>
<dbReference type="Pfam" id="PF04950">
    <property type="entry name" value="RIBIOP_C"/>
    <property type="match status" value="1"/>
</dbReference>
<feature type="compositionally biased region" description="Polar residues" evidence="5">
    <location>
        <begin position="460"/>
        <end position="478"/>
    </location>
</feature>
<dbReference type="SMART" id="SM01362">
    <property type="entry name" value="DUF663"/>
    <property type="match status" value="1"/>
</dbReference>
<evidence type="ECO:0000256" key="3">
    <source>
        <dbReference type="ARBA" id="ARBA00023242"/>
    </source>
</evidence>
<reference evidence="7 8" key="1">
    <citation type="journal article" date="2024" name="Nat. Commun.">
        <title>Phylogenomics reveals the evolutionary origins of lichenization in chlorophyte algae.</title>
        <authorList>
            <person name="Puginier C."/>
            <person name="Libourel C."/>
            <person name="Otte J."/>
            <person name="Skaloud P."/>
            <person name="Haon M."/>
            <person name="Grisel S."/>
            <person name="Petersen M."/>
            <person name="Berrin J.G."/>
            <person name="Delaux P.M."/>
            <person name="Dal Grande F."/>
            <person name="Keller J."/>
        </authorList>
    </citation>
    <scope>NUCLEOTIDE SEQUENCE [LARGE SCALE GENOMIC DNA]</scope>
    <source>
        <strain evidence="7 8">SAG 2145</strain>
    </source>
</reference>
<evidence type="ECO:0000256" key="5">
    <source>
        <dbReference type="SAM" id="MobiDB-lite"/>
    </source>
</evidence>
<feature type="compositionally biased region" description="Polar residues" evidence="5">
    <location>
        <begin position="129"/>
        <end position="143"/>
    </location>
</feature>
<dbReference type="InterPro" id="IPR039761">
    <property type="entry name" value="Bms1/Tsr1"/>
</dbReference>
<keyword evidence="2" id="KW-0690">Ribosome biogenesis</keyword>
<comment type="subcellular location">
    <subcellularLocation>
        <location evidence="1">Nucleus</location>
        <location evidence="1">Nucleolus</location>
    </subcellularLocation>
</comment>